<keyword evidence="6" id="KW-0175">Coiled coil</keyword>
<keyword evidence="1" id="KW-0934">Plastid</keyword>
<dbReference type="GO" id="GO:0003777">
    <property type="term" value="F:microtubule motor activity"/>
    <property type="evidence" value="ECO:0007669"/>
    <property type="project" value="InterPro"/>
</dbReference>
<organism evidence="9 10">
    <name type="scientific">Ceratopteris richardii</name>
    <name type="common">Triangle waterfern</name>
    <dbReference type="NCBI Taxonomy" id="49495"/>
    <lineage>
        <taxon>Eukaryota</taxon>
        <taxon>Viridiplantae</taxon>
        <taxon>Streptophyta</taxon>
        <taxon>Embryophyta</taxon>
        <taxon>Tracheophyta</taxon>
        <taxon>Polypodiopsida</taxon>
        <taxon>Polypodiidae</taxon>
        <taxon>Polypodiales</taxon>
        <taxon>Pteridineae</taxon>
        <taxon>Pteridaceae</taxon>
        <taxon>Parkerioideae</taxon>
        <taxon>Ceratopteris</taxon>
    </lineage>
</organism>
<keyword evidence="1" id="KW-0150">Chloroplast</keyword>
<evidence type="ECO:0000313" key="10">
    <source>
        <dbReference type="Proteomes" id="UP000825935"/>
    </source>
</evidence>
<dbReference type="SUPFAM" id="SSF52540">
    <property type="entry name" value="P-loop containing nucleoside triphosphate hydrolases"/>
    <property type="match status" value="1"/>
</dbReference>
<keyword evidence="4 5" id="KW-0505">Motor protein</keyword>
<dbReference type="InterPro" id="IPR001752">
    <property type="entry name" value="Kinesin_motor_dom"/>
</dbReference>
<feature type="coiled-coil region" evidence="6">
    <location>
        <begin position="238"/>
        <end position="272"/>
    </location>
</feature>
<proteinExistence type="inferred from homology"/>
<accession>A0A8T2Q8X1</accession>
<dbReference type="Gene3D" id="3.40.850.10">
    <property type="entry name" value="Kinesin motor domain"/>
    <property type="match status" value="1"/>
</dbReference>
<dbReference type="GO" id="GO:0008017">
    <property type="term" value="F:microtubule binding"/>
    <property type="evidence" value="ECO:0007669"/>
    <property type="project" value="InterPro"/>
</dbReference>
<dbReference type="InterPro" id="IPR036961">
    <property type="entry name" value="Kinesin_motor_dom_sf"/>
</dbReference>
<dbReference type="PANTHER" id="PTHR47972:SF23">
    <property type="entry name" value="KINESIN MOTOR DOMAIN-CONTAINING PROTEIN"/>
    <property type="match status" value="1"/>
</dbReference>
<protein>
    <recommendedName>
        <fullName evidence="8">Kinesin motor domain-containing protein</fullName>
    </recommendedName>
</protein>
<dbReference type="PROSITE" id="PS50067">
    <property type="entry name" value="KINESIN_MOTOR_2"/>
    <property type="match status" value="1"/>
</dbReference>
<evidence type="ECO:0000256" key="1">
    <source>
        <dbReference type="ARBA" id="ARBA00022528"/>
    </source>
</evidence>
<evidence type="ECO:0000256" key="5">
    <source>
        <dbReference type="PROSITE-ProRule" id="PRU00283"/>
    </source>
</evidence>
<evidence type="ECO:0000256" key="7">
    <source>
        <dbReference type="SAM" id="MobiDB-lite"/>
    </source>
</evidence>
<feature type="compositionally biased region" description="Basic and acidic residues" evidence="7">
    <location>
        <begin position="964"/>
        <end position="974"/>
    </location>
</feature>
<feature type="region of interest" description="Disordered" evidence="7">
    <location>
        <begin position="962"/>
        <end position="984"/>
    </location>
</feature>
<feature type="compositionally biased region" description="Basic and acidic residues" evidence="7">
    <location>
        <begin position="757"/>
        <end position="767"/>
    </location>
</feature>
<dbReference type="SMART" id="SM00129">
    <property type="entry name" value="KISc"/>
    <property type="match status" value="1"/>
</dbReference>
<gene>
    <name evidence="9" type="ORF">KP509_37G051500</name>
</gene>
<feature type="region of interest" description="Disordered" evidence="7">
    <location>
        <begin position="811"/>
        <end position="840"/>
    </location>
</feature>
<dbReference type="EMBL" id="CM035442">
    <property type="protein sequence ID" value="KAH7280078.1"/>
    <property type="molecule type" value="Genomic_DNA"/>
</dbReference>
<comment type="caution">
    <text evidence="9">The sequence shown here is derived from an EMBL/GenBank/DDBJ whole genome shotgun (WGS) entry which is preliminary data.</text>
</comment>
<evidence type="ECO:0000256" key="4">
    <source>
        <dbReference type="ARBA" id="ARBA00023175"/>
    </source>
</evidence>
<dbReference type="FunFam" id="3.40.850.10:FF:000113">
    <property type="entry name" value="Kinesin-like protein"/>
    <property type="match status" value="1"/>
</dbReference>
<keyword evidence="10" id="KW-1185">Reference proteome</keyword>
<dbReference type="Pfam" id="PF00225">
    <property type="entry name" value="Kinesin"/>
    <property type="match status" value="1"/>
</dbReference>
<dbReference type="InterPro" id="IPR019821">
    <property type="entry name" value="Kinesin_motor_CS"/>
</dbReference>
<reference evidence="9" key="1">
    <citation type="submission" date="2021-08" db="EMBL/GenBank/DDBJ databases">
        <title>WGS assembly of Ceratopteris richardii.</title>
        <authorList>
            <person name="Marchant D.B."/>
            <person name="Chen G."/>
            <person name="Jenkins J."/>
            <person name="Shu S."/>
            <person name="Leebens-Mack J."/>
            <person name="Grimwood J."/>
            <person name="Schmutz J."/>
            <person name="Soltis P."/>
            <person name="Soltis D."/>
            <person name="Chen Z.-H."/>
        </authorList>
    </citation>
    <scope>NUCLEOTIDE SEQUENCE</scope>
    <source>
        <strain evidence="9">Whitten #5841</strain>
        <tissue evidence="9">Leaf</tissue>
    </source>
</reference>
<dbReference type="PANTHER" id="PTHR47972">
    <property type="entry name" value="KINESIN-LIKE PROTEIN KLP-3"/>
    <property type="match status" value="1"/>
</dbReference>
<feature type="binding site" evidence="5">
    <location>
        <begin position="362"/>
        <end position="369"/>
    </location>
    <ligand>
        <name>ATP</name>
        <dbReference type="ChEBI" id="CHEBI:30616"/>
    </ligand>
</feature>
<dbReference type="AlphaFoldDB" id="A0A8T2Q8X1"/>
<dbReference type="GO" id="GO:0007018">
    <property type="term" value="P:microtubule-based movement"/>
    <property type="evidence" value="ECO:0007669"/>
    <property type="project" value="InterPro"/>
</dbReference>
<sequence>MIETEFSLSSSLHPVRMGLAEIPHFLTNDDDKTGGCDMLLPCQKLLAIARICSPKSCTSNTNYQSHFVKAVTMQETLYAHGFVQYDSLEPQGNAEGVLLDYHPGEKVLNMYQKYGKIAGKIQFRTGSSKEFLDINLWVKGNDLPPFPYSVPREILTRMVSIPRSLSHRHNGFATGNLQLNPTHLLQLKERYAQKAQAQIEENSCVSDDEKKTGKLKQVIDQALTWAEEEEERDNIKPNQELQSYIISLKEEIDNLKQKLLHQSKELKACHNQVLELKGSIRVFCRCRPLTPNECKAGDNSVIEFNQVLDNELYVRTHDGAKKTFKFDHVFTPSHTQEEVFLETAPLVVSVLDGFNVCIFAYGQTGTGKTFTMEGTEQNRGVNYRTLEKLFQLASQRKGQYTYEIFVSVLEVYNEEIRDLLATSPALGQNNKKLEIKQCADGMHHVPGVVEEPVHNIEEVWKVLQTGSKARAIGSTNANKHSSRSHCLLCVMVKGENVVSGEHTKSKLWLIDLAGSERIGKTDVQGERLKEAQNINKSLSALGDVIHSLTSKSSHIPYRNSKITHLLQDSLGGQSKTLMFVHVSPSEQDVGETLCTLNFATRVRGVELGAARKQLDPAELMKYKKLVERGKEDILKKDAIIMELQGATKMKEHTCKTLSAKVKESEGLLQSERKARVAAEEKLKEQTTLAEKQRMTIQKLTSELKLKQSGGLTEIGKPEKLPAASTPSRPPLRERFGGLTETGKPEKLPAALTPSRPPLRERLLDNFDRTNQSNQNQGKKRSAEEHLQKENICSEGVVLHAKSHRRRVSLSVLQHQEQAASKSGAQEETNEEHPRSRRRGRASMCVLPQRCSTWAFPTASCSPNVKFTESRTYAADPVSLDAEKMQIHGAKGRSSMVAHHSMHFRPPYLPLSGVIVEREPACNEGAMRVSNFSNMNVTHGKPPQHPHQSIRREFQYQPKRIIRQNGDKGGHHDQPPQKSRRLSGVAPDLDSCHWELPNQRQKSIGRFSMVSPLPWGAAHSPSAHPFFGGALRVPLSASKPSFSGTKAWHR</sequence>
<feature type="region of interest" description="Disordered" evidence="7">
    <location>
        <begin position="708"/>
        <end position="787"/>
    </location>
</feature>
<dbReference type="OrthoDB" id="3176171at2759"/>
<dbReference type="PRINTS" id="PR00380">
    <property type="entry name" value="KINESINHEAVY"/>
</dbReference>
<feature type="compositionally biased region" description="Polar residues" evidence="7">
    <location>
        <begin position="811"/>
        <end position="826"/>
    </location>
</feature>
<dbReference type="PROSITE" id="PS00411">
    <property type="entry name" value="KINESIN_MOTOR_1"/>
    <property type="match status" value="1"/>
</dbReference>
<evidence type="ECO:0000256" key="6">
    <source>
        <dbReference type="SAM" id="Coils"/>
    </source>
</evidence>
<dbReference type="GO" id="GO:0015630">
    <property type="term" value="C:microtubule cytoskeleton"/>
    <property type="evidence" value="ECO:0007669"/>
    <property type="project" value="TreeGrafter"/>
</dbReference>
<evidence type="ECO:0000256" key="2">
    <source>
        <dbReference type="ARBA" id="ARBA00022741"/>
    </source>
</evidence>
<dbReference type="Proteomes" id="UP000825935">
    <property type="component" value="Chromosome 37"/>
</dbReference>
<keyword evidence="2 5" id="KW-0547">Nucleotide-binding</keyword>
<dbReference type="InterPro" id="IPR027417">
    <property type="entry name" value="P-loop_NTPase"/>
</dbReference>
<feature type="domain" description="Kinesin motor" evidence="8">
    <location>
        <begin position="279"/>
        <end position="605"/>
    </location>
</feature>
<dbReference type="CDD" id="cd01366">
    <property type="entry name" value="KISc_C_terminal"/>
    <property type="match status" value="1"/>
</dbReference>
<comment type="similarity">
    <text evidence="5">Belongs to the TRAFAC class myosin-kinesin ATPase superfamily. Kinesin family.</text>
</comment>
<dbReference type="InterPro" id="IPR027640">
    <property type="entry name" value="Kinesin-like_fam"/>
</dbReference>
<dbReference type="GO" id="GO:0005524">
    <property type="term" value="F:ATP binding"/>
    <property type="evidence" value="ECO:0007669"/>
    <property type="project" value="UniProtKB-UniRule"/>
</dbReference>
<evidence type="ECO:0000256" key="3">
    <source>
        <dbReference type="ARBA" id="ARBA00022840"/>
    </source>
</evidence>
<keyword evidence="3 5" id="KW-0067">ATP-binding</keyword>
<name>A0A8T2Q8X1_CERRI</name>
<evidence type="ECO:0000259" key="8">
    <source>
        <dbReference type="PROSITE" id="PS50067"/>
    </source>
</evidence>
<evidence type="ECO:0000313" key="9">
    <source>
        <dbReference type="EMBL" id="KAH7280078.1"/>
    </source>
</evidence>